<evidence type="ECO:0000259" key="5">
    <source>
        <dbReference type="PROSITE" id="PS50158"/>
    </source>
</evidence>
<dbReference type="InterPro" id="IPR025829">
    <property type="entry name" value="Zn_knuckle_CX2CX3GHX4C"/>
</dbReference>
<sequence>MKIIHQDPILQAQRVVAIKKAKRTVLARKHASKTMKAFFSDPINRQNRSIAMKGVKFYCQNCGREGHRRHYCPELKDGSIDRRFTCRLCGEKGHNRRTCDKLRISHSDGKVTKHHRCKICRQYGHNRRTCPQVVVLNKRIDTASRRVYVCRLCEKEGHNIRTCPRRIVDTEHSQE</sequence>
<evidence type="ECO:0000313" key="7">
    <source>
        <dbReference type="Proteomes" id="UP001058974"/>
    </source>
</evidence>
<evidence type="ECO:0000313" key="6">
    <source>
        <dbReference type="EMBL" id="KAI5419933.1"/>
    </source>
</evidence>
<evidence type="ECO:0000256" key="3">
    <source>
        <dbReference type="ARBA" id="ARBA00022833"/>
    </source>
</evidence>
<reference evidence="6 7" key="1">
    <citation type="journal article" date="2022" name="Nat. Genet.">
        <title>Improved pea reference genome and pan-genome highlight genomic features and evolutionary characteristics.</title>
        <authorList>
            <person name="Yang T."/>
            <person name="Liu R."/>
            <person name="Luo Y."/>
            <person name="Hu S."/>
            <person name="Wang D."/>
            <person name="Wang C."/>
            <person name="Pandey M.K."/>
            <person name="Ge S."/>
            <person name="Xu Q."/>
            <person name="Li N."/>
            <person name="Li G."/>
            <person name="Huang Y."/>
            <person name="Saxena R.K."/>
            <person name="Ji Y."/>
            <person name="Li M."/>
            <person name="Yan X."/>
            <person name="He Y."/>
            <person name="Liu Y."/>
            <person name="Wang X."/>
            <person name="Xiang C."/>
            <person name="Varshney R.K."/>
            <person name="Ding H."/>
            <person name="Gao S."/>
            <person name="Zong X."/>
        </authorList>
    </citation>
    <scope>NUCLEOTIDE SEQUENCE [LARGE SCALE GENOMIC DNA]</scope>
    <source>
        <strain evidence="6 7">cv. Zhongwan 6</strain>
    </source>
</reference>
<dbReference type="InterPro" id="IPR001878">
    <property type="entry name" value="Znf_CCHC"/>
</dbReference>
<name>A0A9D5ASD0_PEA</name>
<dbReference type="AlphaFoldDB" id="A0A9D5ASD0"/>
<evidence type="ECO:0000256" key="2">
    <source>
        <dbReference type="ARBA" id="ARBA00022771"/>
    </source>
</evidence>
<dbReference type="InterPro" id="IPR036875">
    <property type="entry name" value="Znf_CCHC_sf"/>
</dbReference>
<keyword evidence="7" id="KW-1185">Reference proteome</keyword>
<dbReference type="PROSITE" id="PS50158">
    <property type="entry name" value="ZF_CCHC"/>
    <property type="match status" value="1"/>
</dbReference>
<dbReference type="Gene3D" id="4.10.60.10">
    <property type="entry name" value="Zinc finger, CCHC-type"/>
    <property type="match status" value="2"/>
</dbReference>
<dbReference type="Pfam" id="PF13696">
    <property type="entry name" value="zf-CCHC_2"/>
    <property type="match status" value="1"/>
</dbReference>
<keyword evidence="1" id="KW-0479">Metal-binding</keyword>
<evidence type="ECO:0000256" key="1">
    <source>
        <dbReference type="ARBA" id="ARBA00022723"/>
    </source>
</evidence>
<keyword evidence="3" id="KW-0862">Zinc</keyword>
<keyword evidence="2 4" id="KW-0863">Zinc-finger</keyword>
<feature type="domain" description="CCHC-type" evidence="5">
    <location>
        <begin position="59"/>
        <end position="74"/>
    </location>
</feature>
<proteinExistence type="predicted"/>
<dbReference type="Proteomes" id="UP001058974">
    <property type="component" value="Chromosome 4"/>
</dbReference>
<evidence type="ECO:0000256" key="4">
    <source>
        <dbReference type="PROSITE-ProRule" id="PRU00047"/>
    </source>
</evidence>
<dbReference type="SMART" id="SM00343">
    <property type="entry name" value="ZnF_C2HC"/>
    <property type="match status" value="4"/>
</dbReference>
<organism evidence="6 7">
    <name type="scientific">Pisum sativum</name>
    <name type="common">Garden pea</name>
    <name type="synonym">Lathyrus oleraceus</name>
    <dbReference type="NCBI Taxonomy" id="3888"/>
    <lineage>
        <taxon>Eukaryota</taxon>
        <taxon>Viridiplantae</taxon>
        <taxon>Streptophyta</taxon>
        <taxon>Embryophyta</taxon>
        <taxon>Tracheophyta</taxon>
        <taxon>Spermatophyta</taxon>
        <taxon>Magnoliopsida</taxon>
        <taxon>eudicotyledons</taxon>
        <taxon>Gunneridae</taxon>
        <taxon>Pentapetalae</taxon>
        <taxon>rosids</taxon>
        <taxon>fabids</taxon>
        <taxon>Fabales</taxon>
        <taxon>Fabaceae</taxon>
        <taxon>Papilionoideae</taxon>
        <taxon>50 kb inversion clade</taxon>
        <taxon>NPAAA clade</taxon>
        <taxon>Hologalegina</taxon>
        <taxon>IRL clade</taxon>
        <taxon>Fabeae</taxon>
        <taxon>Lathyrus</taxon>
    </lineage>
</organism>
<dbReference type="SUPFAM" id="SSF57756">
    <property type="entry name" value="Retrovirus zinc finger-like domains"/>
    <property type="match status" value="2"/>
</dbReference>
<dbReference type="GO" id="GO:0003676">
    <property type="term" value="F:nucleic acid binding"/>
    <property type="evidence" value="ECO:0007669"/>
    <property type="project" value="InterPro"/>
</dbReference>
<gene>
    <name evidence="6" type="ORF">KIW84_043917</name>
</gene>
<protein>
    <recommendedName>
        <fullName evidence="5">CCHC-type domain-containing protein</fullName>
    </recommendedName>
</protein>
<accession>A0A9D5ASD0</accession>
<dbReference type="PANTHER" id="PTHR23002">
    <property type="entry name" value="ZINC FINGER CCHC DOMAIN CONTAINING PROTEIN"/>
    <property type="match status" value="1"/>
</dbReference>
<dbReference type="Gramene" id="Psat04G0391700-T2">
    <property type="protein sequence ID" value="KAI5419933.1"/>
    <property type="gene ID" value="KIW84_043917"/>
</dbReference>
<dbReference type="EMBL" id="JAMSHJ010000004">
    <property type="protein sequence ID" value="KAI5419933.1"/>
    <property type="molecule type" value="Genomic_DNA"/>
</dbReference>
<dbReference type="InterPro" id="IPR051714">
    <property type="entry name" value="Znf_CCHC_NABP"/>
</dbReference>
<comment type="caution">
    <text evidence="6">The sequence shown here is derived from an EMBL/GenBank/DDBJ whole genome shotgun (WGS) entry which is preliminary data.</text>
</comment>
<dbReference type="GO" id="GO:0008270">
    <property type="term" value="F:zinc ion binding"/>
    <property type="evidence" value="ECO:0007669"/>
    <property type="project" value="UniProtKB-KW"/>
</dbReference>